<protein>
    <submittedName>
        <fullName evidence="2">Uncharacterized protein</fullName>
    </submittedName>
</protein>
<sequence>MILVKISAPNAEQMHPVNHLKGSPTEEKRSGLEESAGRAHGGPHGWQARTPASSMLSFYLERRGIEEQFHQGVAKERQCCRSFAPLWKESSHVRMHARARLCWKESSVSCCDFAPTFGSLWLCSWEGSLARTDKEAPFVQHRKSLVATGRGVVAREELGAINPT</sequence>
<dbReference type="Gene3D" id="3.40.50.880">
    <property type="match status" value="1"/>
</dbReference>
<dbReference type="AlphaFoldDB" id="A0A834DL81"/>
<dbReference type="Proteomes" id="UP000664940">
    <property type="component" value="Unassembled WGS sequence"/>
</dbReference>
<feature type="region of interest" description="Disordered" evidence="1">
    <location>
        <begin position="6"/>
        <end position="47"/>
    </location>
</feature>
<dbReference type="EMBL" id="JABVXQ010000012">
    <property type="protein sequence ID" value="KAF6084296.1"/>
    <property type="molecule type" value="Genomic_DNA"/>
</dbReference>
<evidence type="ECO:0000313" key="3">
    <source>
        <dbReference type="Proteomes" id="UP000664940"/>
    </source>
</evidence>
<accession>A0A834DL81</accession>
<evidence type="ECO:0000256" key="1">
    <source>
        <dbReference type="SAM" id="MobiDB-lite"/>
    </source>
</evidence>
<proteinExistence type="predicted"/>
<gene>
    <name evidence="2" type="ORF">HJG60_008572</name>
</gene>
<evidence type="ECO:0000313" key="2">
    <source>
        <dbReference type="EMBL" id="KAF6084296.1"/>
    </source>
</evidence>
<reference evidence="2 3" key="1">
    <citation type="journal article" date="2020" name="Nature">
        <title>Six reference-quality genomes reveal evolution of bat adaptations.</title>
        <authorList>
            <person name="Jebb D."/>
            <person name="Huang Z."/>
            <person name="Pippel M."/>
            <person name="Hughes G.M."/>
            <person name="Lavrichenko K."/>
            <person name="Devanna P."/>
            <person name="Winkler S."/>
            <person name="Jermiin L.S."/>
            <person name="Skirmuntt E.C."/>
            <person name="Katzourakis A."/>
            <person name="Burkitt-Gray L."/>
            <person name="Ray D.A."/>
            <person name="Sullivan K.A.M."/>
            <person name="Roscito J.G."/>
            <person name="Kirilenko B.M."/>
            <person name="Davalos L.M."/>
            <person name="Corthals A.P."/>
            <person name="Power M.L."/>
            <person name="Jones G."/>
            <person name="Ransome R.D."/>
            <person name="Dechmann D.K.N."/>
            <person name="Locatelli A.G."/>
            <person name="Puechmaille S.J."/>
            <person name="Fedrigo O."/>
            <person name="Jarvis E.D."/>
            <person name="Hiller M."/>
            <person name="Vernes S.C."/>
            <person name="Myers E.W."/>
            <person name="Teeling E.C."/>
        </authorList>
    </citation>
    <scope>NUCLEOTIDE SEQUENCE [LARGE SCALE GENOMIC DNA]</scope>
    <source>
        <strain evidence="2">Bat1K_MPI-CBG_1</strain>
    </source>
</reference>
<organism evidence="2 3">
    <name type="scientific">Phyllostomus discolor</name>
    <name type="common">pale spear-nosed bat</name>
    <dbReference type="NCBI Taxonomy" id="89673"/>
    <lineage>
        <taxon>Eukaryota</taxon>
        <taxon>Metazoa</taxon>
        <taxon>Chordata</taxon>
        <taxon>Craniata</taxon>
        <taxon>Vertebrata</taxon>
        <taxon>Euteleostomi</taxon>
        <taxon>Mammalia</taxon>
        <taxon>Eutheria</taxon>
        <taxon>Laurasiatheria</taxon>
        <taxon>Chiroptera</taxon>
        <taxon>Yangochiroptera</taxon>
        <taxon>Phyllostomidae</taxon>
        <taxon>Phyllostominae</taxon>
        <taxon>Phyllostomus</taxon>
    </lineage>
</organism>
<feature type="compositionally biased region" description="Basic and acidic residues" evidence="1">
    <location>
        <begin position="24"/>
        <end position="37"/>
    </location>
</feature>
<name>A0A834DL81_9CHIR</name>
<comment type="caution">
    <text evidence="2">The sequence shown here is derived from an EMBL/GenBank/DDBJ whole genome shotgun (WGS) entry which is preliminary data.</text>
</comment>
<dbReference type="InterPro" id="IPR029062">
    <property type="entry name" value="Class_I_gatase-like"/>
</dbReference>